<dbReference type="SUPFAM" id="SSF52833">
    <property type="entry name" value="Thioredoxin-like"/>
    <property type="match status" value="2"/>
</dbReference>
<dbReference type="PANTHER" id="PTHR12151:SF25">
    <property type="entry name" value="LINALOOL DEHYDRATASE_ISOMERASE DOMAIN-CONTAINING PROTEIN"/>
    <property type="match status" value="1"/>
</dbReference>
<dbReference type="CDD" id="cd02968">
    <property type="entry name" value="SCO"/>
    <property type="match status" value="1"/>
</dbReference>
<name>G8QJ71_AZOOP</name>
<evidence type="ECO:0000256" key="2">
    <source>
        <dbReference type="ARBA" id="ARBA00023008"/>
    </source>
</evidence>
<comment type="similarity">
    <text evidence="1">Belongs to the SCO1/2 family.</text>
</comment>
<feature type="binding site" evidence="3">
    <location>
        <position position="317"/>
    </location>
    <ligand>
        <name>Cu cation</name>
        <dbReference type="ChEBI" id="CHEBI:23378"/>
    </ligand>
</feature>
<evidence type="ECO:0000313" key="8">
    <source>
        <dbReference type="Proteomes" id="UP000005633"/>
    </source>
</evidence>
<dbReference type="STRING" id="640081.Dsui_2119"/>
<dbReference type="AlphaFoldDB" id="G8QJ71"/>
<dbReference type="PANTHER" id="PTHR12151">
    <property type="entry name" value="ELECTRON TRANSPORT PROTIN SCO1/SENC FAMILY MEMBER"/>
    <property type="match status" value="1"/>
</dbReference>
<evidence type="ECO:0000259" key="6">
    <source>
        <dbReference type="PROSITE" id="PS51352"/>
    </source>
</evidence>
<dbReference type="Proteomes" id="UP000005633">
    <property type="component" value="Chromosome"/>
</dbReference>
<keyword evidence="5" id="KW-0732">Signal</keyword>
<proteinExistence type="inferred from homology"/>
<dbReference type="Pfam" id="PF02630">
    <property type="entry name" value="SCO1-SenC"/>
    <property type="match status" value="1"/>
</dbReference>
<keyword evidence="4" id="KW-1015">Disulfide bond</keyword>
<keyword evidence="2 3" id="KW-0186">Copper</keyword>
<dbReference type="PROSITE" id="PS51352">
    <property type="entry name" value="THIOREDOXIN_2"/>
    <property type="match status" value="1"/>
</dbReference>
<dbReference type="InterPro" id="IPR036249">
    <property type="entry name" value="Thioredoxin-like_sf"/>
</dbReference>
<accession>G8QJ71</accession>
<dbReference type="Gene3D" id="3.40.30.10">
    <property type="entry name" value="Glutaredoxin"/>
    <property type="match status" value="2"/>
</dbReference>
<gene>
    <name evidence="7" type="ordered locus">Dsui_2119</name>
</gene>
<organism evidence="7 8">
    <name type="scientific">Azospira oryzae (strain ATCC BAA-33 / DSM 13638 / PS)</name>
    <name type="common">Dechlorosoma suillum</name>
    <dbReference type="NCBI Taxonomy" id="640081"/>
    <lineage>
        <taxon>Bacteria</taxon>
        <taxon>Pseudomonadati</taxon>
        <taxon>Pseudomonadota</taxon>
        <taxon>Betaproteobacteria</taxon>
        <taxon>Rhodocyclales</taxon>
        <taxon>Rhodocyclaceae</taxon>
        <taxon>Azospira</taxon>
    </lineage>
</organism>
<evidence type="ECO:0000256" key="1">
    <source>
        <dbReference type="ARBA" id="ARBA00010996"/>
    </source>
</evidence>
<keyword evidence="3" id="KW-0479">Metal-binding</keyword>
<protein>
    <submittedName>
        <fullName evidence="7">Uncharacterized protein SCO1/SenC/PrrC</fullName>
    </submittedName>
</protein>
<feature type="binding site" evidence="3">
    <location>
        <position position="228"/>
    </location>
    <ligand>
        <name>Cu cation</name>
        <dbReference type="ChEBI" id="CHEBI:23378"/>
    </ligand>
</feature>
<dbReference type="InterPro" id="IPR013766">
    <property type="entry name" value="Thioredoxin_domain"/>
</dbReference>
<dbReference type="eggNOG" id="COG2143">
    <property type="taxonomic scope" value="Bacteria"/>
</dbReference>
<dbReference type="GO" id="GO:0046872">
    <property type="term" value="F:metal ion binding"/>
    <property type="evidence" value="ECO:0007669"/>
    <property type="project" value="UniProtKB-KW"/>
</dbReference>
<evidence type="ECO:0000256" key="3">
    <source>
        <dbReference type="PIRSR" id="PIRSR603782-1"/>
    </source>
</evidence>
<dbReference type="RefSeq" id="WP_014237183.1">
    <property type="nucleotide sequence ID" value="NC_016616.1"/>
</dbReference>
<evidence type="ECO:0000256" key="5">
    <source>
        <dbReference type="SAM" id="SignalP"/>
    </source>
</evidence>
<dbReference type="InterPro" id="IPR012336">
    <property type="entry name" value="Thioredoxin-like_fold"/>
</dbReference>
<dbReference type="EMBL" id="CP003153">
    <property type="protein sequence ID" value="AEV26489.1"/>
    <property type="molecule type" value="Genomic_DNA"/>
</dbReference>
<feature type="binding site" evidence="3">
    <location>
        <position position="224"/>
    </location>
    <ligand>
        <name>Cu cation</name>
        <dbReference type="ChEBI" id="CHEBI:23378"/>
    </ligand>
</feature>
<dbReference type="OrthoDB" id="9811036at2"/>
<dbReference type="Pfam" id="PF13098">
    <property type="entry name" value="Thioredoxin_2"/>
    <property type="match status" value="1"/>
</dbReference>
<feature type="signal peptide" evidence="5">
    <location>
        <begin position="1"/>
        <end position="24"/>
    </location>
</feature>
<reference evidence="7 8" key="1">
    <citation type="journal article" date="2012" name="J. Bacteriol.">
        <title>Complete genome sequence of the anaerobic perchlorate-reducing bacterium Azospira suillum strain PS.</title>
        <authorList>
            <person name="Byrne-Bailey K.G."/>
            <person name="Coates J.D."/>
        </authorList>
    </citation>
    <scope>NUCLEOTIDE SEQUENCE [LARGE SCALE GENOMIC DNA]</scope>
    <source>
        <strain evidence="8">ATCC BAA-33 / DSM 13638 / PS</strain>
    </source>
</reference>
<sequence>MPSPSRTLGLLALLAALASATAGAGEARFSPLFTREATDLQAEARAARAEGRKLAVAFTLPDCPGCREMERTVFQDPGVTARFSRHYRSVKVDLARSEPILDLAGRRGSAADFARQLGAFATPSFAFFDGRGEFLYRHTGTLAAADFSRLGQYVAKAEYEQYPFAGARARAAQAANAPRLQADTPAAGLPRRPEFRLADTAGKVRRLADFRGRAVALAVGYSQCPDVCPTTLAELKAAVEALPAAQRRQVQVLFVTLDPERDHAALLREYVAAFAPQGGRPFLGLWGGDGATADLIRELQLVAERQPSESMGYTLDHTAGVFLFDKAGVLRGLSPYGQPVGALAADLGLLAAEPKHSDKTIQVATDQHLTQGNPRHVH</sequence>
<evidence type="ECO:0000256" key="4">
    <source>
        <dbReference type="PIRSR" id="PIRSR603782-2"/>
    </source>
</evidence>
<feature type="disulfide bond" description="Redox-active" evidence="4">
    <location>
        <begin position="224"/>
        <end position="228"/>
    </location>
</feature>
<evidence type="ECO:0000313" key="7">
    <source>
        <dbReference type="EMBL" id="AEV26489.1"/>
    </source>
</evidence>
<feature type="domain" description="Thioredoxin" evidence="6">
    <location>
        <begin position="186"/>
        <end position="352"/>
    </location>
</feature>
<feature type="chain" id="PRO_5003513981" evidence="5">
    <location>
        <begin position="25"/>
        <end position="378"/>
    </location>
</feature>
<dbReference type="KEGG" id="dsu:Dsui_2119"/>
<dbReference type="eggNOG" id="COG1999">
    <property type="taxonomic scope" value="Bacteria"/>
</dbReference>
<dbReference type="InterPro" id="IPR003782">
    <property type="entry name" value="SCO1/SenC"/>
</dbReference>
<dbReference type="HOGENOM" id="CLU_730861_0_0_4"/>